<proteinExistence type="predicted"/>
<keyword evidence="2" id="KW-1185">Reference proteome</keyword>
<dbReference type="Proteomes" id="UP000324222">
    <property type="component" value="Unassembled WGS sequence"/>
</dbReference>
<name>A0A5B7DNH8_PORTR</name>
<organism evidence="1 2">
    <name type="scientific">Portunus trituberculatus</name>
    <name type="common">Swimming crab</name>
    <name type="synonym">Neptunus trituberculatus</name>
    <dbReference type="NCBI Taxonomy" id="210409"/>
    <lineage>
        <taxon>Eukaryota</taxon>
        <taxon>Metazoa</taxon>
        <taxon>Ecdysozoa</taxon>
        <taxon>Arthropoda</taxon>
        <taxon>Crustacea</taxon>
        <taxon>Multicrustacea</taxon>
        <taxon>Malacostraca</taxon>
        <taxon>Eumalacostraca</taxon>
        <taxon>Eucarida</taxon>
        <taxon>Decapoda</taxon>
        <taxon>Pleocyemata</taxon>
        <taxon>Brachyura</taxon>
        <taxon>Eubrachyura</taxon>
        <taxon>Portunoidea</taxon>
        <taxon>Portunidae</taxon>
        <taxon>Portuninae</taxon>
        <taxon>Portunus</taxon>
    </lineage>
</organism>
<gene>
    <name evidence="1" type="ORF">E2C01_015697</name>
</gene>
<dbReference type="EMBL" id="VSRR010001114">
    <property type="protein sequence ID" value="MPC22677.1"/>
    <property type="molecule type" value="Genomic_DNA"/>
</dbReference>
<protein>
    <submittedName>
        <fullName evidence="1">Uncharacterized protein</fullName>
    </submittedName>
</protein>
<comment type="caution">
    <text evidence="1">The sequence shown here is derived from an EMBL/GenBank/DDBJ whole genome shotgun (WGS) entry which is preliminary data.</text>
</comment>
<accession>A0A5B7DNH8</accession>
<dbReference type="AlphaFoldDB" id="A0A5B7DNH8"/>
<reference evidence="1 2" key="1">
    <citation type="submission" date="2019-05" db="EMBL/GenBank/DDBJ databases">
        <title>Another draft genome of Portunus trituberculatus and its Hox gene families provides insights of decapod evolution.</title>
        <authorList>
            <person name="Jeong J.-H."/>
            <person name="Song I."/>
            <person name="Kim S."/>
            <person name="Choi T."/>
            <person name="Kim D."/>
            <person name="Ryu S."/>
            <person name="Kim W."/>
        </authorList>
    </citation>
    <scope>NUCLEOTIDE SEQUENCE [LARGE SCALE GENOMIC DNA]</scope>
    <source>
        <tissue evidence="1">Muscle</tissue>
    </source>
</reference>
<evidence type="ECO:0000313" key="1">
    <source>
        <dbReference type="EMBL" id="MPC22677.1"/>
    </source>
</evidence>
<sequence>MAGAYYTNTGVLKDGVQAISLVRCHSHPPERSCLAPISAVRCPKHLCCLVKSDPTSGRRVPFPLGYFVLATQSYGQEWWLHDDEALVLWCWQN</sequence>
<evidence type="ECO:0000313" key="2">
    <source>
        <dbReference type="Proteomes" id="UP000324222"/>
    </source>
</evidence>